<dbReference type="UniPathway" id="UPA00559"/>
<dbReference type="Proteomes" id="UP000245699">
    <property type="component" value="Unassembled WGS sequence"/>
</dbReference>
<evidence type="ECO:0000256" key="12">
    <source>
        <dbReference type="ARBA" id="ARBA00032574"/>
    </source>
</evidence>
<comment type="similarity">
    <text evidence="3">Belongs to the DPH1/DPH2 family. DPH1 subfamily.</text>
</comment>
<dbReference type="SFLD" id="SFLDG01121">
    <property type="entry name" value="Diphthamide_biosynthesis"/>
    <property type="match status" value="1"/>
</dbReference>
<protein>
    <recommendedName>
        <fullName evidence="5">2-(3-amino-3-carboxypropyl)histidine synthase subunit 1</fullName>
        <ecNumber evidence="4">2.5.1.108</ecNumber>
    </recommendedName>
    <alternativeName>
        <fullName evidence="12">Diphthamide biosynthesis protein 1</fullName>
    </alternativeName>
    <alternativeName>
        <fullName evidence="13">Diphtheria toxin resistance protein 1</fullName>
    </alternativeName>
    <alternativeName>
        <fullName evidence="11">S-adenosyl-L-methionine:L-histidine 3-amino-3-carboxypropyltransferase 1</fullName>
    </alternativeName>
</protein>
<dbReference type="InterPro" id="IPR042263">
    <property type="entry name" value="DPH1/DPH2_1"/>
</dbReference>
<dbReference type="SFLD" id="SFLDS00032">
    <property type="entry name" value="Radical_SAM_3-amino-3-carboxyp"/>
    <property type="match status" value="1"/>
</dbReference>
<dbReference type="Gene3D" id="3.40.50.11860">
    <property type="entry name" value="Diphthamide synthesis DPH1/DPH2 domain 3"/>
    <property type="match status" value="1"/>
</dbReference>
<evidence type="ECO:0000256" key="5">
    <source>
        <dbReference type="ARBA" id="ARBA00021915"/>
    </source>
</evidence>
<comment type="catalytic activity">
    <reaction evidence="14">
        <text>L-histidyl-[translation elongation factor 2] + S-adenosyl-L-methionine = 2-[(3S)-amino-3-carboxypropyl]-L-histidyl-[translation elongation factor 2] + S-methyl-5'-thioadenosine + H(+)</text>
        <dbReference type="Rhea" id="RHEA:36783"/>
        <dbReference type="Rhea" id="RHEA-COMP:9748"/>
        <dbReference type="Rhea" id="RHEA-COMP:9749"/>
        <dbReference type="ChEBI" id="CHEBI:15378"/>
        <dbReference type="ChEBI" id="CHEBI:17509"/>
        <dbReference type="ChEBI" id="CHEBI:29979"/>
        <dbReference type="ChEBI" id="CHEBI:59789"/>
        <dbReference type="ChEBI" id="CHEBI:73995"/>
        <dbReference type="EC" id="2.5.1.108"/>
    </reaction>
</comment>
<dbReference type="GO" id="GO:0090560">
    <property type="term" value="F:2-(3-amino-3-carboxypropyl)histidine synthase activity"/>
    <property type="evidence" value="ECO:0007669"/>
    <property type="project" value="UniProtKB-EC"/>
</dbReference>
<dbReference type="GO" id="GO:0046872">
    <property type="term" value="F:metal ion binding"/>
    <property type="evidence" value="ECO:0007669"/>
    <property type="project" value="UniProtKB-KW"/>
</dbReference>
<accession>A0A2T9Z0V4</accession>
<keyword evidence="10" id="KW-0411">Iron-sulfur</keyword>
<proteinExistence type="inferred from homology"/>
<evidence type="ECO:0000256" key="8">
    <source>
        <dbReference type="ARBA" id="ARBA00022723"/>
    </source>
</evidence>
<organism evidence="16 17">
    <name type="scientific">Furculomyces boomerangus</name>
    <dbReference type="NCBI Taxonomy" id="61424"/>
    <lineage>
        <taxon>Eukaryota</taxon>
        <taxon>Fungi</taxon>
        <taxon>Fungi incertae sedis</taxon>
        <taxon>Zoopagomycota</taxon>
        <taxon>Kickxellomycotina</taxon>
        <taxon>Harpellomycetes</taxon>
        <taxon>Harpellales</taxon>
        <taxon>Harpellaceae</taxon>
        <taxon>Furculomyces</taxon>
    </lineage>
</organism>
<evidence type="ECO:0000313" key="17">
    <source>
        <dbReference type="Proteomes" id="UP000245699"/>
    </source>
</evidence>
<evidence type="ECO:0000256" key="9">
    <source>
        <dbReference type="ARBA" id="ARBA00023004"/>
    </source>
</evidence>
<dbReference type="Gene3D" id="3.40.50.11850">
    <property type="entry name" value="Diphthamide synthesis DPH1/DPH2 domain 2"/>
    <property type="match status" value="1"/>
</dbReference>
<keyword evidence="17" id="KW-1185">Reference proteome</keyword>
<evidence type="ECO:0000256" key="7">
    <source>
        <dbReference type="ARBA" id="ARBA00022691"/>
    </source>
</evidence>
<dbReference type="Gene3D" id="3.40.50.11840">
    <property type="entry name" value="Diphthamide synthesis DPH1/DPH2 domain 1"/>
    <property type="match status" value="1"/>
</dbReference>
<comment type="cofactor">
    <cofactor evidence="1">
        <name>[4Fe-4S] cluster</name>
        <dbReference type="ChEBI" id="CHEBI:49883"/>
    </cofactor>
</comment>
<evidence type="ECO:0000256" key="14">
    <source>
        <dbReference type="ARBA" id="ARBA00048403"/>
    </source>
</evidence>
<evidence type="ECO:0000256" key="13">
    <source>
        <dbReference type="ARBA" id="ARBA00032789"/>
    </source>
</evidence>
<comment type="caution">
    <text evidence="16">The sequence shown here is derived from an EMBL/GenBank/DDBJ whole genome shotgun (WGS) entry which is preliminary data.</text>
</comment>
<evidence type="ECO:0000256" key="4">
    <source>
        <dbReference type="ARBA" id="ARBA00012221"/>
    </source>
</evidence>
<dbReference type="GO" id="GO:0017183">
    <property type="term" value="P:protein histidyl modification to diphthamide"/>
    <property type="evidence" value="ECO:0007669"/>
    <property type="project" value="UniProtKB-UniPathway"/>
</dbReference>
<dbReference type="EC" id="2.5.1.108" evidence="4"/>
<feature type="region of interest" description="Disordered" evidence="15">
    <location>
        <begin position="1"/>
        <end position="35"/>
    </location>
</feature>
<dbReference type="NCBIfam" id="TIGR00322">
    <property type="entry name" value="diphth2_R"/>
    <property type="match status" value="1"/>
</dbReference>
<dbReference type="FunFam" id="3.40.50.11840:FF:000001">
    <property type="entry name" value="2-(3-amino-3-carboxypropyl)histidine synthase subunit 1"/>
    <property type="match status" value="1"/>
</dbReference>
<dbReference type="Pfam" id="PF01866">
    <property type="entry name" value="Diphthamide_syn"/>
    <property type="match status" value="1"/>
</dbReference>
<dbReference type="STRING" id="61424.A0A2T9Z0V4"/>
<dbReference type="InterPro" id="IPR042264">
    <property type="entry name" value="DPH1/DPH2_2"/>
</dbReference>
<keyword evidence="6" id="KW-0808">Transferase</keyword>
<dbReference type="InterPro" id="IPR042265">
    <property type="entry name" value="DPH1/DPH2_3"/>
</dbReference>
<dbReference type="GO" id="GO:0051536">
    <property type="term" value="F:iron-sulfur cluster binding"/>
    <property type="evidence" value="ECO:0007669"/>
    <property type="project" value="UniProtKB-KW"/>
</dbReference>
<feature type="compositionally biased region" description="Polar residues" evidence="15">
    <location>
        <begin position="25"/>
        <end position="35"/>
    </location>
</feature>
<evidence type="ECO:0000313" key="16">
    <source>
        <dbReference type="EMBL" id="PVU98154.1"/>
    </source>
</evidence>
<evidence type="ECO:0000256" key="1">
    <source>
        <dbReference type="ARBA" id="ARBA00001966"/>
    </source>
</evidence>
<keyword evidence="7" id="KW-0949">S-adenosyl-L-methionine</keyword>
<evidence type="ECO:0000256" key="3">
    <source>
        <dbReference type="ARBA" id="ARBA00010173"/>
    </source>
</evidence>
<dbReference type="FunFam" id="3.40.50.11850:FF:000001">
    <property type="entry name" value="2-(3-amino-3-carboxypropyl)histidine synthase subunit 1"/>
    <property type="match status" value="1"/>
</dbReference>
<dbReference type="PANTHER" id="PTHR10762">
    <property type="entry name" value="DIPHTHAMIDE BIOSYNTHESIS PROTEIN"/>
    <property type="match status" value="1"/>
</dbReference>
<dbReference type="FunFam" id="3.40.50.11860:FF:000002">
    <property type="entry name" value="2-(3-amino-3-carboxypropyl)histidine synthase subunit 1"/>
    <property type="match status" value="1"/>
</dbReference>
<keyword evidence="9" id="KW-0408">Iron</keyword>
<dbReference type="OrthoDB" id="1649088at2759"/>
<keyword evidence="8" id="KW-0479">Metal-binding</keyword>
<evidence type="ECO:0000256" key="11">
    <source>
        <dbReference type="ARBA" id="ARBA00031690"/>
    </source>
</evidence>
<evidence type="ECO:0000256" key="15">
    <source>
        <dbReference type="SAM" id="MobiDB-lite"/>
    </source>
</evidence>
<sequence length="436" mass="48755">MEENKKAGLTPGGRTRKFIGKSSKKPTNGSEIPSIEDSVSSNAITVHKNIRAGARGTYAGAKINLIPDHIMNNSELAEAVKLLPSNYNFEIQKTIWQIEKNNSKRVALQFPEGLLVYSLIISDILEKFANVEIVIMGDVTYGACCIDDFSAVALGCDFMVHYGHSCLIPVNVTKIKTMYVFVEIGINTQHFVDTIKLNFESGTRICLVGVVQFLSSLHFVKKELENEYTITIPQVKPLSPGEILGCTSPKLTNIDTIVFLGDGRFHLESILIHNPDIPAYAYDPYSRKFTREKYDHDEMFSLRMAAIATAKKANKFGLILGTLGRQGSPQVLLDLEERLRSMNKEFVVVLLSEIFPQKLNLFKDVDCWVQIACPRLSIDWGYAFNKPLLSPYEVSVALGTVEWQSVYPMDFYANDSLGSYTPNHGKSIPRKTKVQP</sequence>
<feature type="compositionally biased region" description="Basic residues" evidence="15">
    <location>
        <begin position="14"/>
        <end position="24"/>
    </location>
</feature>
<dbReference type="AlphaFoldDB" id="A0A2T9Z0V4"/>
<evidence type="ECO:0000256" key="10">
    <source>
        <dbReference type="ARBA" id="ARBA00023014"/>
    </source>
</evidence>
<dbReference type="InterPro" id="IPR016435">
    <property type="entry name" value="DPH1/DPH2"/>
</dbReference>
<name>A0A2T9Z0V4_9FUNG</name>
<gene>
    <name evidence="16" type="ORF">BB559_001752</name>
</gene>
<dbReference type="PANTHER" id="PTHR10762:SF1">
    <property type="entry name" value="2-(3-AMINO-3-CARBOXYPROPYL)HISTIDINE SYNTHASE SUBUNIT 1"/>
    <property type="match status" value="1"/>
</dbReference>
<dbReference type="EMBL" id="MBFT01000088">
    <property type="protein sequence ID" value="PVU98154.1"/>
    <property type="molecule type" value="Genomic_DNA"/>
</dbReference>
<reference evidence="16 17" key="1">
    <citation type="journal article" date="2018" name="MBio">
        <title>Comparative Genomics Reveals the Core Gene Toolbox for the Fungus-Insect Symbiosis.</title>
        <authorList>
            <person name="Wang Y."/>
            <person name="Stata M."/>
            <person name="Wang W."/>
            <person name="Stajich J.E."/>
            <person name="White M.M."/>
            <person name="Moncalvo J.M."/>
        </authorList>
    </citation>
    <scope>NUCLEOTIDE SEQUENCE [LARGE SCALE GENOMIC DNA]</scope>
    <source>
        <strain evidence="16 17">AUS-77-4</strain>
    </source>
</reference>
<evidence type="ECO:0000256" key="6">
    <source>
        <dbReference type="ARBA" id="ARBA00022679"/>
    </source>
</evidence>
<evidence type="ECO:0000256" key="2">
    <source>
        <dbReference type="ARBA" id="ARBA00005156"/>
    </source>
</evidence>
<comment type="pathway">
    <text evidence="2">Protein modification; peptidyl-diphthamide biosynthesis.</text>
</comment>